<feature type="domain" description="GPI inositol-deacylase winged helix" evidence="3">
    <location>
        <begin position="472"/>
        <end position="558"/>
    </location>
</feature>
<dbReference type="EMBL" id="JAPDRK010000007">
    <property type="protein sequence ID" value="KAJ9610686.1"/>
    <property type="molecule type" value="Genomic_DNA"/>
</dbReference>
<feature type="repeat" description="ANK" evidence="2">
    <location>
        <begin position="659"/>
        <end position="687"/>
    </location>
</feature>
<evidence type="ECO:0000256" key="1">
    <source>
        <dbReference type="ARBA" id="ARBA00022737"/>
    </source>
</evidence>
<dbReference type="AlphaFoldDB" id="A0AA38XC78"/>
<dbReference type="PANTHER" id="PTHR10039">
    <property type="entry name" value="AMELOGENIN"/>
    <property type="match status" value="1"/>
</dbReference>
<dbReference type="InterPro" id="IPR027417">
    <property type="entry name" value="P-loop_NTPase"/>
</dbReference>
<evidence type="ECO:0008006" key="7">
    <source>
        <dbReference type="Google" id="ProtNLM"/>
    </source>
</evidence>
<dbReference type="PANTHER" id="PTHR10039:SF16">
    <property type="entry name" value="GPI INOSITOL-DEACYLASE"/>
    <property type="match status" value="1"/>
</dbReference>
<evidence type="ECO:0000313" key="5">
    <source>
        <dbReference type="EMBL" id="KAJ9610686.1"/>
    </source>
</evidence>
<dbReference type="Gene3D" id="1.25.40.20">
    <property type="entry name" value="Ankyrin repeat-containing domain"/>
    <property type="match status" value="1"/>
</dbReference>
<dbReference type="Pfam" id="PF22939">
    <property type="entry name" value="WHD_GPIID"/>
    <property type="match status" value="1"/>
</dbReference>
<dbReference type="Gene3D" id="3.40.50.300">
    <property type="entry name" value="P-loop containing nucleotide triphosphate hydrolases"/>
    <property type="match status" value="1"/>
</dbReference>
<sequence length="843" mass="93641">MTDPFSVVTGVAGLIALAGEVISKCYRYGCAVSGAPDEARRLVSEVAGLSGILVGVQVLVKQSNLPEYQLESSLRNCLSVLQTLASKLQKYSPDGGSSSGKRTINRLLWPLRRTDTEELITNIERQKTSLSLSLSSLSAEALMSQSTTLDDLSGSVSDLSVDIKSIHAAQQRRDVLDWLSEYQYEAQFQRAHQLHCLDTCDWLLNDPAFHNWMNARSSLLWMHGQVGTGKTVATSYVIHHLMATKKSSDLLGYFYYDASTMESLTPESFFGAIVKQFGSQLPELPTNIIDAWKRASIHAGTPKQPKLDELKTILRSLLESHDSAIIVVDGLDESSSYGVVCDFLTSTVLAGTSALRVFVSSRPEQDIRRRLGGFQEMPVPEIAVEADISTYIRMRIRTDARLRRMSDKMKQYVEATLRADSHGMFRWVQCQLDEISRLRTDAAVKKALNQLPSGLEGSYKRILDTIAEEDVVFAKRALLWLAHSPVPLSLPELAEAVVLEPGFECLDPDSKLNDANDVLDICRSLVTFNQLSKTARIAHHSVREFLTERLNSSSEFSIPLQSSHRIMAETCISYLLMDDFSAGPLYQIDFVGMLSRFPLLRYAAQNWIFHVQRSGAELELLPLIRRLMTTSATPKFFFWLQVVLYDSKHGYVTPGTELEDATPLYYASSYGLTETVRSLVQAGVDLNECAGRYGGTALHAAVWRKHPEILDILLLAGADPTIKDYNGASPADLSLWSGAKSLYNRMSEKKRGKGLAPLVSAILRVREKELAATESNLAPRDTAEPEELVSLVMSQPNDVIEQLKEEQGVDTDPNTLHFPAVRQEAYALAKLLMSKDDMLSDAK</sequence>
<dbReference type="PROSITE" id="PS50088">
    <property type="entry name" value="ANK_REPEAT"/>
    <property type="match status" value="2"/>
</dbReference>
<feature type="repeat" description="ANK" evidence="2">
    <location>
        <begin position="693"/>
        <end position="725"/>
    </location>
</feature>
<dbReference type="InterPro" id="IPR054471">
    <property type="entry name" value="GPIID_WHD"/>
</dbReference>
<feature type="domain" description="Nephrocystin 3-like N-terminal" evidence="4">
    <location>
        <begin position="198"/>
        <end position="362"/>
    </location>
</feature>
<protein>
    <recommendedName>
        <fullName evidence="7">NACHT domain-containing protein</fullName>
    </recommendedName>
</protein>
<dbReference type="InterPro" id="IPR036770">
    <property type="entry name" value="Ankyrin_rpt-contain_sf"/>
</dbReference>
<name>A0AA38XC78_9EURO</name>
<evidence type="ECO:0000259" key="4">
    <source>
        <dbReference type="Pfam" id="PF24883"/>
    </source>
</evidence>
<evidence type="ECO:0000313" key="6">
    <source>
        <dbReference type="Proteomes" id="UP001172673"/>
    </source>
</evidence>
<gene>
    <name evidence="5" type="ORF">H2200_005463</name>
</gene>
<dbReference type="SUPFAM" id="SSF48403">
    <property type="entry name" value="Ankyrin repeat"/>
    <property type="match status" value="1"/>
</dbReference>
<dbReference type="InterPro" id="IPR056884">
    <property type="entry name" value="NPHP3-like_N"/>
</dbReference>
<accession>A0AA38XC78</accession>
<keyword evidence="2" id="KW-0040">ANK repeat</keyword>
<keyword evidence="1" id="KW-0677">Repeat</keyword>
<dbReference type="InterPro" id="IPR002110">
    <property type="entry name" value="Ankyrin_rpt"/>
</dbReference>
<dbReference type="SMART" id="SM00248">
    <property type="entry name" value="ANK"/>
    <property type="match status" value="2"/>
</dbReference>
<keyword evidence="6" id="KW-1185">Reference proteome</keyword>
<comment type="caution">
    <text evidence="5">The sequence shown here is derived from an EMBL/GenBank/DDBJ whole genome shotgun (WGS) entry which is preliminary data.</text>
</comment>
<reference evidence="5" key="1">
    <citation type="submission" date="2022-10" db="EMBL/GenBank/DDBJ databases">
        <title>Culturing micro-colonial fungi from biological soil crusts in the Mojave desert and describing Neophaeococcomyces mojavensis, and introducing the new genera and species Taxawa tesnikishii.</title>
        <authorList>
            <person name="Kurbessoian T."/>
            <person name="Stajich J.E."/>
        </authorList>
    </citation>
    <scope>NUCLEOTIDE SEQUENCE</scope>
    <source>
        <strain evidence="5">TK_41</strain>
    </source>
</reference>
<evidence type="ECO:0000259" key="3">
    <source>
        <dbReference type="Pfam" id="PF22939"/>
    </source>
</evidence>
<dbReference type="Pfam" id="PF12796">
    <property type="entry name" value="Ank_2"/>
    <property type="match status" value="1"/>
</dbReference>
<organism evidence="5 6">
    <name type="scientific">Cladophialophora chaetospira</name>
    <dbReference type="NCBI Taxonomy" id="386627"/>
    <lineage>
        <taxon>Eukaryota</taxon>
        <taxon>Fungi</taxon>
        <taxon>Dikarya</taxon>
        <taxon>Ascomycota</taxon>
        <taxon>Pezizomycotina</taxon>
        <taxon>Eurotiomycetes</taxon>
        <taxon>Chaetothyriomycetidae</taxon>
        <taxon>Chaetothyriales</taxon>
        <taxon>Herpotrichiellaceae</taxon>
        <taxon>Cladophialophora</taxon>
    </lineage>
</organism>
<evidence type="ECO:0000256" key="2">
    <source>
        <dbReference type="PROSITE-ProRule" id="PRU00023"/>
    </source>
</evidence>
<proteinExistence type="predicted"/>
<dbReference type="PROSITE" id="PS50297">
    <property type="entry name" value="ANK_REP_REGION"/>
    <property type="match status" value="2"/>
</dbReference>
<dbReference type="Pfam" id="PF24883">
    <property type="entry name" value="NPHP3_N"/>
    <property type="match status" value="1"/>
</dbReference>
<dbReference type="SUPFAM" id="SSF52540">
    <property type="entry name" value="P-loop containing nucleoside triphosphate hydrolases"/>
    <property type="match status" value="1"/>
</dbReference>
<dbReference type="Proteomes" id="UP001172673">
    <property type="component" value="Unassembled WGS sequence"/>
</dbReference>